<evidence type="ECO:0000256" key="1">
    <source>
        <dbReference type="SAM" id="MobiDB-lite"/>
    </source>
</evidence>
<proteinExistence type="predicted"/>
<reference evidence="2 3" key="1">
    <citation type="submission" date="2017-04" db="EMBL/GenBank/DDBJ databases">
        <authorList>
            <person name="Afonso C.L."/>
            <person name="Miller P.J."/>
            <person name="Scott M.A."/>
            <person name="Spackman E."/>
            <person name="Goraichik I."/>
            <person name="Dimitrov K.M."/>
            <person name="Suarez D.L."/>
            <person name="Swayne D.E."/>
        </authorList>
    </citation>
    <scope>NUCLEOTIDE SEQUENCE [LARGE SCALE GENOMIC DNA]</scope>
    <source>
        <strain evidence="2 3">KR-140</strain>
    </source>
</reference>
<protein>
    <submittedName>
        <fullName evidence="2">Uncharacterized protein</fullName>
    </submittedName>
</protein>
<dbReference type="EMBL" id="FWWU01000005">
    <property type="protein sequence ID" value="SMB81085.1"/>
    <property type="molecule type" value="Genomic_DNA"/>
</dbReference>
<gene>
    <name evidence="2" type="ORF">SAMN00790413_04457</name>
</gene>
<sequence>MDEDTNDGLFPDLLAEMGQGDLGTTIRQGQEGELETTSESAQGKDAGLERGNPEETSQPEPKVQTENEGREGKPVGEGQSPQEAQKDQDGAPTGTSETSAACANEGKKGEANGTGADLEASGEASGAGPKEEACSLEGKLQRYSEVLRAISLGGRKLVVDGYGKAIRDGIIRAVPLKGERFTIRVGGDGEEKGQRRTLPDDMIRMTPEVMQWFSEQALASQYAHMMASGRIGSTAERLRTGKDDFDRLADLHRQVLISKAQK</sequence>
<dbReference type="Proteomes" id="UP000192582">
    <property type="component" value="Unassembled WGS sequence"/>
</dbReference>
<organism evidence="2 3">
    <name type="scientific">Deinococcus hopiensis KR-140</name>
    <dbReference type="NCBI Taxonomy" id="695939"/>
    <lineage>
        <taxon>Bacteria</taxon>
        <taxon>Thermotogati</taxon>
        <taxon>Deinococcota</taxon>
        <taxon>Deinococci</taxon>
        <taxon>Deinococcales</taxon>
        <taxon>Deinococcaceae</taxon>
        <taxon>Deinococcus</taxon>
    </lineage>
</organism>
<dbReference type="AlphaFoldDB" id="A0A1W1UIY3"/>
<feature type="compositionally biased region" description="Basic and acidic residues" evidence="1">
    <location>
        <begin position="63"/>
        <end position="74"/>
    </location>
</feature>
<dbReference type="RefSeq" id="WP_139806464.1">
    <property type="nucleotide sequence ID" value="NZ_FWWU01000005.1"/>
</dbReference>
<accession>A0A1W1UIY3</accession>
<name>A0A1W1UIY3_9DEIO</name>
<feature type="region of interest" description="Disordered" evidence="1">
    <location>
        <begin position="1"/>
        <end position="130"/>
    </location>
</feature>
<keyword evidence="3" id="KW-1185">Reference proteome</keyword>
<evidence type="ECO:0000313" key="3">
    <source>
        <dbReference type="Proteomes" id="UP000192582"/>
    </source>
</evidence>
<evidence type="ECO:0000313" key="2">
    <source>
        <dbReference type="EMBL" id="SMB81085.1"/>
    </source>
</evidence>